<gene>
    <name evidence="4" type="ORF">CVLEPA_LOCUS31983</name>
</gene>
<feature type="region of interest" description="Disordered" evidence="1">
    <location>
        <begin position="45"/>
        <end position="70"/>
    </location>
</feature>
<evidence type="ECO:0000313" key="5">
    <source>
        <dbReference type="Proteomes" id="UP001642483"/>
    </source>
</evidence>
<dbReference type="SMART" id="SM00034">
    <property type="entry name" value="CLECT"/>
    <property type="match status" value="1"/>
</dbReference>
<dbReference type="PANTHER" id="PTHR22803">
    <property type="entry name" value="MANNOSE, PHOSPHOLIPASE, LECTIN RECEPTOR RELATED"/>
    <property type="match status" value="1"/>
</dbReference>
<evidence type="ECO:0000259" key="3">
    <source>
        <dbReference type="PROSITE" id="PS50041"/>
    </source>
</evidence>
<dbReference type="EMBL" id="CAWYQH010000174">
    <property type="protein sequence ID" value="CAK8698550.1"/>
    <property type="molecule type" value="Genomic_DNA"/>
</dbReference>
<dbReference type="PROSITE" id="PS50041">
    <property type="entry name" value="C_TYPE_LECTIN_2"/>
    <property type="match status" value="1"/>
</dbReference>
<dbReference type="SUPFAM" id="SSF56436">
    <property type="entry name" value="C-type lectin-like"/>
    <property type="match status" value="1"/>
</dbReference>
<name>A0ABP0H7P1_CLALP</name>
<sequence>MFTLSLVLCLFGVTLATPIRHEHYFPPLSTIPPLPPFTIDPITYETIDPPRTYPPRTYPPTTDPPTDPPGYEDGWYLAGDFAYKLTVGQHSWWAGRMACQAMGGDIAVNGVRNNAIRWQVAQELYVGPVWIGLWVGLDGLETDMKWKWTDGQDAKDEDIVWSPSEPNGDTRENCGEMWGEARRFTMNDNPCCDKRYALCEKKIES</sequence>
<feature type="compositionally biased region" description="Pro residues" evidence="1">
    <location>
        <begin position="51"/>
        <end position="68"/>
    </location>
</feature>
<dbReference type="InterPro" id="IPR001304">
    <property type="entry name" value="C-type_lectin-like"/>
</dbReference>
<dbReference type="Pfam" id="PF00059">
    <property type="entry name" value="Lectin_C"/>
    <property type="match status" value="1"/>
</dbReference>
<evidence type="ECO:0000256" key="1">
    <source>
        <dbReference type="SAM" id="MobiDB-lite"/>
    </source>
</evidence>
<dbReference type="InterPro" id="IPR016187">
    <property type="entry name" value="CTDL_fold"/>
</dbReference>
<evidence type="ECO:0000313" key="4">
    <source>
        <dbReference type="EMBL" id="CAK8698550.1"/>
    </source>
</evidence>
<keyword evidence="5" id="KW-1185">Reference proteome</keyword>
<comment type="caution">
    <text evidence="4">The sequence shown here is derived from an EMBL/GenBank/DDBJ whole genome shotgun (WGS) entry which is preliminary data.</text>
</comment>
<protein>
    <recommendedName>
        <fullName evidence="3">C-type lectin domain-containing protein</fullName>
    </recommendedName>
</protein>
<dbReference type="Gene3D" id="3.10.100.10">
    <property type="entry name" value="Mannose-Binding Protein A, subunit A"/>
    <property type="match status" value="1"/>
</dbReference>
<accession>A0ABP0H7P1</accession>
<reference evidence="4 5" key="1">
    <citation type="submission" date="2024-02" db="EMBL/GenBank/DDBJ databases">
        <authorList>
            <person name="Daric V."/>
            <person name="Darras S."/>
        </authorList>
    </citation>
    <scope>NUCLEOTIDE SEQUENCE [LARGE SCALE GENOMIC DNA]</scope>
</reference>
<dbReference type="Proteomes" id="UP001642483">
    <property type="component" value="Unassembled WGS sequence"/>
</dbReference>
<keyword evidence="2" id="KW-0732">Signal</keyword>
<feature type="domain" description="C-type lectin" evidence="3">
    <location>
        <begin position="78"/>
        <end position="200"/>
    </location>
</feature>
<dbReference type="InterPro" id="IPR016186">
    <property type="entry name" value="C-type_lectin-like/link_sf"/>
</dbReference>
<proteinExistence type="predicted"/>
<organism evidence="4 5">
    <name type="scientific">Clavelina lepadiformis</name>
    <name type="common">Light-bulb sea squirt</name>
    <name type="synonym">Ascidia lepadiformis</name>
    <dbReference type="NCBI Taxonomy" id="159417"/>
    <lineage>
        <taxon>Eukaryota</taxon>
        <taxon>Metazoa</taxon>
        <taxon>Chordata</taxon>
        <taxon>Tunicata</taxon>
        <taxon>Ascidiacea</taxon>
        <taxon>Aplousobranchia</taxon>
        <taxon>Clavelinidae</taxon>
        <taxon>Clavelina</taxon>
    </lineage>
</organism>
<feature type="chain" id="PRO_5045669481" description="C-type lectin domain-containing protein" evidence="2">
    <location>
        <begin position="17"/>
        <end position="205"/>
    </location>
</feature>
<dbReference type="CDD" id="cd00037">
    <property type="entry name" value="CLECT"/>
    <property type="match status" value="1"/>
</dbReference>
<dbReference type="InterPro" id="IPR050111">
    <property type="entry name" value="C-type_lectin/snaclec_domain"/>
</dbReference>
<evidence type="ECO:0000256" key="2">
    <source>
        <dbReference type="SAM" id="SignalP"/>
    </source>
</evidence>
<feature type="signal peptide" evidence="2">
    <location>
        <begin position="1"/>
        <end position="16"/>
    </location>
</feature>